<dbReference type="Proteomes" id="UP000242317">
    <property type="component" value="Unassembled WGS sequence"/>
</dbReference>
<feature type="region of interest" description="Disordered" evidence="1">
    <location>
        <begin position="1"/>
        <end position="67"/>
    </location>
</feature>
<evidence type="ECO:0000256" key="1">
    <source>
        <dbReference type="SAM" id="MobiDB-lite"/>
    </source>
</evidence>
<dbReference type="EMBL" id="FMYK01000001">
    <property type="protein sequence ID" value="SDB82367.1"/>
    <property type="molecule type" value="Genomic_DNA"/>
</dbReference>
<organism evidence="2 3">
    <name type="scientific">Acinetobacter marinus</name>
    <dbReference type="NCBI Taxonomy" id="281375"/>
    <lineage>
        <taxon>Bacteria</taxon>
        <taxon>Pseudomonadati</taxon>
        <taxon>Pseudomonadota</taxon>
        <taxon>Gammaproteobacteria</taxon>
        <taxon>Moraxellales</taxon>
        <taxon>Moraxellaceae</taxon>
        <taxon>Acinetobacter</taxon>
    </lineage>
</organism>
<gene>
    <name evidence="2" type="ORF">SAMN05421749_10190</name>
</gene>
<dbReference type="RefSeq" id="WP_213030451.1">
    <property type="nucleotide sequence ID" value="NZ_FMYK01000001.1"/>
</dbReference>
<dbReference type="AlphaFoldDB" id="A0A1G6GK47"/>
<feature type="compositionally biased region" description="Basic and acidic residues" evidence="1">
    <location>
        <begin position="1"/>
        <end position="10"/>
    </location>
</feature>
<keyword evidence="3" id="KW-1185">Reference proteome</keyword>
<name>A0A1G6GK47_9GAMM</name>
<sequence>MHDQDDDQKYSDMSTTQSNTSNAQQQNAPKKPHKNQQYTDATLSDSADFTTSASQETAIEPDPEIEPEISRSVDYFDTGIDLHQPNSRELLNKTFSSTLKRAKIAVNFATDTTTDIVGALGHVTNTTLDTLDQISQHTKNSVLGMKSYSSKAVRGLVTETSEVARSVSLNMAKNFLGNNPITLYLPEVLLNKQIRSRVDSKDIDNITVQCGQDQFQIEIDGHYRRVLYRLTLKFDVLECGIGQEKFLRLKQTDEQLDVQVRHAGTMTNWATRRVGKVGFEVMNRIPVAKIMNHLIRDIPGIRQEKHRLWYIDLEQAGFIDFINNRSWMTERLISLTDFSILPGLNILRESKELVRQLVDQFEICGLRVQQGRLAIQVSISPPKDAILSLTLNG</sequence>
<proteinExistence type="predicted"/>
<evidence type="ECO:0000313" key="3">
    <source>
        <dbReference type="Proteomes" id="UP000242317"/>
    </source>
</evidence>
<protein>
    <submittedName>
        <fullName evidence="2">Uncharacterized protein</fullName>
    </submittedName>
</protein>
<evidence type="ECO:0000313" key="2">
    <source>
        <dbReference type="EMBL" id="SDB82367.1"/>
    </source>
</evidence>
<feature type="compositionally biased region" description="Polar residues" evidence="1">
    <location>
        <begin position="35"/>
        <end position="57"/>
    </location>
</feature>
<reference evidence="3" key="1">
    <citation type="submission" date="2016-09" db="EMBL/GenBank/DDBJ databases">
        <authorList>
            <person name="Varghese N."/>
            <person name="Submissions S."/>
        </authorList>
    </citation>
    <scope>NUCLEOTIDE SEQUENCE [LARGE SCALE GENOMIC DNA]</scope>
    <source>
        <strain evidence="3">ANC 3699</strain>
    </source>
</reference>
<accession>A0A1G6GK47</accession>
<feature type="compositionally biased region" description="Low complexity" evidence="1">
    <location>
        <begin position="14"/>
        <end position="28"/>
    </location>
</feature>